<dbReference type="Gene3D" id="3.30.70.20">
    <property type="match status" value="1"/>
</dbReference>
<sequence>MKDIEIRKFASEIGIDLIGFFSVEPLEECLPHLIERYQAGLITGFEGGHPNERIDYHRSFPDAKSGIAIGIGYYQEIKTSNDQKERGALASVAWGEDYHAVLKSLMDELMAKINDDLMQRGMKPISYKAFVDNSPLVDRGSAYRAGLGFFGKNNLLINRDLGSYFFIGQILLADEIEFSPAEKIPERCGACRRCLDACPNGALGDGYTLDPSKCVSFLTQKKDLSNEEEKRVEKYLYGCDLCQKVCPYNKNLKKTSQTRFLTSGDLVYPEIAALFAMTNREFKEKYGKTAAGWRGKKTLLRNALLIEKNDKKK</sequence>
<feature type="domain" description="4Fe-4S ferredoxin-type" evidence="9">
    <location>
        <begin position="179"/>
        <end position="208"/>
    </location>
</feature>
<keyword evidence="5" id="KW-0671">Queuosine biosynthesis</keyword>
<keyword evidence="7" id="KW-0408">Iron</keyword>
<accession>A0ABR6WVR5</accession>
<evidence type="ECO:0000256" key="8">
    <source>
        <dbReference type="ARBA" id="ARBA00023014"/>
    </source>
</evidence>
<dbReference type="PROSITE" id="PS00198">
    <property type="entry name" value="4FE4S_FER_1"/>
    <property type="match status" value="1"/>
</dbReference>
<dbReference type="InterPro" id="IPR017900">
    <property type="entry name" value="4Fe4S_Fe_S_CS"/>
</dbReference>
<name>A0ABR6WVR5_9FIRM</name>
<dbReference type="EC" id="1.17.99.6" evidence="10"/>
<reference evidence="10 11" key="1">
    <citation type="journal article" date="2020" name="mSystems">
        <title>Defining Genomic and Predicted Metabolic Features of the Acetobacterium Genus.</title>
        <authorList>
            <person name="Ross D.E."/>
            <person name="Marshall C.W."/>
            <person name="Gulliver D."/>
            <person name="May H.D."/>
            <person name="Norman R.S."/>
        </authorList>
    </citation>
    <scope>NUCLEOTIDE SEQUENCE [LARGE SCALE GENOMIC DNA]</scope>
    <source>
        <strain evidence="10 11">DSM 8238</strain>
    </source>
</reference>
<dbReference type="RefSeq" id="WP_186842591.1">
    <property type="nucleotide sequence ID" value="NZ_WJBC01000013.1"/>
</dbReference>
<keyword evidence="4" id="KW-0479">Metal-binding</keyword>
<keyword evidence="8" id="KW-0411">Iron-sulfur</keyword>
<dbReference type="Pfam" id="PF08331">
    <property type="entry name" value="QueG_DUF1730"/>
    <property type="match status" value="1"/>
</dbReference>
<evidence type="ECO:0000256" key="1">
    <source>
        <dbReference type="ARBA" id="ARBA00022485"/>
    </source>
</evidence>
<proteinExistence type="predicted"/>
<gene>
    <name evidence="10" type="primary">queG</name>
    <name evidence="10" type="ORF">GH808_09720</name>
</gene>
<evidence type="ECO:0000256" key="6">
    <source>
        <dbReference type="ARBA" id="ARBA00023002"/>
    </source>
</evidence>
<keyword evidence="2" id="KW-0963">Cytoplasm</keyword>
<evidence type="ECO:0000256" key="3">
    <source>
        <dbReference type="ARBA" id="ARBA00022694"/>
    </source>
</evidence>
<dbReference type="PANTHER" id="PTHR30002:SF4">
    <property type="entry name" value="EPOXYQUEUOSINE REDUCTASE"/>
    <property type="match status" value="1"/>
</dbReference>
<keyword evidence="6 10" id="KW-0560">Oxidoreductase</keyword>
<evidence type="ECO:0000313" key="11">
    <source>
        <dbReference type="Proteomes" id="UP000603234"/>
    </source>
</evidence>
<dbReference type="Proteomes" id="UP000603234">
    <property type="component" value="Unassembled WGS sequence"/>
</dbReference>
<keyword evidence="1" id="KW-0004">4Fe-4S</keyword>
<evidence type="ECO:0000313" key="10">
    <source>
        <dbReference type="EMBL" id="MBC3804707.1"/>
    </source>
</evidence>
<organism evidence="10 11">
    <name type="scientific">Acetobacterium fimetarium</name>
    <dbReference type="NCBI Taxonomy" id="52691"/>
    <lineage>
        <taxon>Bacteria</taxon>
        <taxon>Bacillati</taxon>
        <taxon>Bacillota</taxon>
        <taxon>Clostridia</taxon>
        <taxon>Eubacteriales</taxon>
        <taxon>Eubacteriaceae</taxon>
        <taxon>Acetobacterium</taxon>
    </lineage>
</organism>
<protein>
    <submittedName>
        <fullName evidence="10">tRNA epoxyqueuosine(34) reductase QueG</fullName>
        <ecNumber evidence="10">1.17.99.6</ecNumber>
    </submittedName>
</protein>
<dbReference type="NCBIfam" id="TIGR00276">
    <property type="entry name" value="tRNA epoxyqueuosine(34) reductase QueG"/>
    <property type="match status" value="1"/>
</dbReference>
<dbReference type="Pfam" id="PF13484">
    <property type="entry name" value="Fer4_16"/>
    <property type="match status" value="1"/>
</dbReference>
<keyword evidence="3" id="KW-0819">tRNA processing</keyword>
<comment type="caution">
    <text evidence="10">The sequence shown here is derived from an EMBL/GenBank/DDBJ whole genome shotgun (WGS) entry which is preliminary data.</text>
</comment>
<evidence type="ECO:0000256" key="4">
    <source>
        <dbReference type="ARBA" id="ARBA00022723"/>
    </source>
</evidence>
<dbReference type="InterPro" id="IPR013542">
    <property type="entry name" value="QueG_DUF1730"/>
</dbReference>
<dbReference type="InterPro" id="IPR004453">
    <property type="entry name" value="QueG"/>
</dbReference>
<dbReference type="PANTHER" id="PTHR30002">
    <property type="entry name" value="EPOXYQUEUOSINE REDUCTASE"/>
    <property type="match status" value="1"/>
</dbReference>
<dbReference type="GO" id="GO:0052693">
    <property type="term" value="F:epoxyqueuosine reductase activity"/>
    <property type="evidence" value="ECO:0007669"/>
    <property type="project" value="UniProtKB-EC"/>
</dbReference>
<keyword evidence="11" id="KW-1185">Reference proteome</keyword>
<dbReference type="PROSITE" id="PS51379">
    <property type="entry name" value="4FE4S_FER_2"/>
    <property type="match status" value="1"/>
</dbReference>
<evidence type="ECO:0000256" key="2">
    <source>
        <dbReference type="ARBA" id="ARBA00022490"/>
    </source>
</evidence>
<evidence type="ECO:0000259" key="9">
    <source>
        <dbReference type="PROSITE" id="PS51379"/>
    </source>
</evidence>
<evidence type="ECO:0000256" key="7">
    <source>
        <dbReference type="ARBA" id="ARBA00023004"/>
    </source>
</evidence>
<dbReference type="InterPro" id="IPR017896">
    <property type="entry name" value="4Fe4S_Fe-S-bd"/>
</dbReference>
<dbReference type="EMBL" id="WJBC01000013">
    <property type="protein sequence ID" value="MBC3804707.1"/>
    <property type="molecule type" value="Genomic_DNA"/>
</dbReference>
<evidence type="ECO:0000256" key="5">
    <source>
        <dbReference type="ARBA" id="ARBA00022785"/>
    </source>
</evidence>
<dbReference type="SUPFAM" id="SSF54862">
    <property type="entry name" value="4Fe-4S ferredoxins"/>
    <property type="match status" value="1"/>
</dbReference>